<organism evidence="1 2">
    <name type="scientific">Sesamum alatum</name>
    <dbReference type="NCBI Taxonomy" id="300844"/>
    <lineage>
        <taxon>Eukaryota</taxon>
        <taxon>Viridiplantae</taxon>
        <taxon>Streptophyta</taxon>
        <taxon>Embryophyta</taxon>
        <taxon>Tracheophyta</taxon>
        <taxon>Spermatophyta</taxon>
        <taxon>Magnoliopsida</taxon>
        <taxon>eudicotyledons</taxon>
        <taxon>Gunneridae</taxon>
        <taxon>Pentapetalae</taxon>
        <taxon>asterids</taxon>
        <taxon>lamiids</taxon>
        <taxon>Lamiales</taxon>
        <taxon>Pedaliaceae</taxon>
        <taxon>Sesamum</taxon>
    </lineage>
</organism>
<proteinExistence type="predicted"/>
<evidence type="ECO:0000313" key="2">
    <source>
        <dbReference type="Proteomes" id="UP001293254"/>
    </source>
</evidence>
<keyword evidence="2" id="KW-1185">Reference proteome</keyword>
<gene>
    <name evidence="1" type="ORF">Salat_2709400</name>
</gene>
<dbReference type="EMBL" id="JACGWO010000011">
    <property type="protein sequence ID" value="KAK4416020.1"/>
    <property type="molecule type" value="Genomic_DNA"/>
</dbReference>
<reference evidence="1" key="1">
    <citation type="submission" date="2020-06" db="EMBL/GenBank/DDBJ databases">
        <authorList>
            <person name="Li T."/>
            <person name="Hu X."/>
            <person name="Zhang T."/>
            <person name="Song X."/>
            <person name="Zhang H."/>
            <person name="Dai N."/>
            <person name="Sheng W."/>
            <person name="Hou X."/>
            <person name="Wei L."/>
        </authorList>
    </citation>
    <scope>NUCLEOTIDE SEQUENCE</scope>
    <source>
        <strain evidence="1">3651</strain>
        <tissue evidence="1">Leaf</tissue>
    </source>
</reference>
<evidence type="ECO:0000313" key="1">
    <source>
        <dbReference type="EMBL" id="KAK4416020.1"/>
    </source>
</evidence>
<name>A0AAE1XQ55_9LAMI</name>
<dbReference type="AlphaFoldDB" id="A0AAE1XQ55"/>
<accession>A0AAE1XQ55</accession>
<comment type="caution">
    <text evidence="1">The sequence shown here is derived from an EMBL/GenBank/DDBJ whole genome shotgun (WGS) entry which is preliminary data.</text>
</comment>
<reference evidence="1" key="2">
    <citation type="journal article" date="2024" name="Plant">
        <title>Genomic evolution and insights into agronomic trait innovations of Sesamum species.</title>
        <authorList>
            <person name="Miao H."/>
            <person name="Wang L."/>
            <person name="Qu L."/>
            <person name="Liu H."/>
            <person name="Sun Y."/>
            <person name="Le M."/>
            <person name="Wang Q."/>
            <person name="Wei S."/>
            <person name="Zheng Y."/>
            <person name="Lin W."/>
            <person name="Duan Y."/>
            <person name="Cao H."/>
            <person name="Xiong S."/>
            <person name="Wang X."/>
            <person name="Wei L."/>
            <person name="Li C."/>
            <person name="Ma Q."/>
            <person name="Ju M."/>
            <person name="Zhao R."/>
            <person name="Li G."/>
            <person name="Mu C."/>
            <person name="Tian Q."/>
            <person name="Mei H."/>
            <person name="Zhang T."/>
            <person name="Gao T."/>
            <person name="Zhang H."/>
        </authorList>
    </citation>
    <scope>NUCLEOTIDE SEQUENCE</scope>
    <source>
        <strain evidence="1">3651</strain>
    </source>
</reference>
<dbReference type="Proteomes" id="UP001293254">
    <property type="component" value="Unassembled WGS sequence"/>
</dbReference>
<protein>
    <submittedName>
        <fullName evidence="1">Uncharacterized protein</fullName>
    </submittedName>
</protein>
<sequence length="153" mass="16539">MGHVLADQLAQIFSVQHVPKLAKYLGLPNIVGCGCGLWGSSYLTSLFHGGSVDMLSGIRTSSPASSSHIAALAQILGVQQVPKLAKYLGLPNIESNHLQGSLMSILHEHTITTMPNFPSYHQSKKIFPSFKLFMQMAEPRLSRVSLSPGGMPR</sequence>